<dbReference type="RefSeq" id="WP_254268716.1">
    <property type="nucleotide sequence ID" value="NZ_CP100400.1"/>
</dbReference>
<keyword evidence="1" id="KW-1133">Transmembrane helix</keyword>
<name>A0ABD5Q5Y3_9EURY</name>
<accession>A0ABD5Q5Y3</accession>
<keyword evidence="1" id="KW-0812">Transmembrane</keyword>
<dbReference type="AlphaFoldDB" id="A0ABD5Q5Y3"/>
<feature type="transmembrane region" description="Helical" evidence="1">
    <location>
        <begin position="249"/>
        <end position="267"/>
    </location>
</feature>
<feature type="transmembrane region" description="Helical" evidence="1">
    <location>
        <begin position="6"/>
        <end position="37"/>
    </location>
</feature>
<evidence type="ECO:0000313" key="3">
    <source>
        <dbReference type="Proteomes" id="UP001595945"/>
    </source>
</evidence>
<protein>
    <recommendedName>
        <fullName evidence="4">RING-type E3 ubiquitin transferase</fullName>
    </recommendedName>
</protein>
<evidence type="ECO:0000313" key="2">
    <source>
        <dbReference type="EMBL" id="MFC4825636.1"/>
    </source>
</evidence>
<keyword evidence="1" id="KW-0472">Membrane</keyword>
<sequence>MFEFLIRLFFVAFEILFGRIAPAVIPLLGVYGVFLGLRDLSTYFRYIRGLDENPLDEIRHHDQLQEMSGRVSPREETLTAPFSRSESVAYEYKIREVNQNGATVSLDSGTVTVPFEISDRNDNAVLVRPEGADLRFGKTSDYRVSKFDEVPEPVRAFVESGVPEEKASRELDLEADDVSLSNSFDRDFSELRIEPGEKVYVYGEPMTDEDAEFDSILEVGDGDETPFIITHGYDGPGGRVIVKSGVSKIASGILVIVSFFWFFGSPIEFLEYLFSPPIW</sequence>
<comment type="caution">
    <text evidence="2">The sequence shown here is derived from an EMBL/GenBank/DDBJ whole genome shotgun (WGS) entry which is preliminary data.</text>
</comment>
<keyword evidence="3" id="KW-1185">Reference proteome</keyword>
<evidence type="ECO:0000256" key="1">
    <source>
        <dbReference type="SAM" id="Phobius"/>
    </source>
</evidence>
<dbReference type="Proteomes" id="UP001595945">
    <property type="component" value="Unassembled WGS sequence"/>
</dbReference>
<dbReference type="GeneID" id="73043643"/>
<reference evidence="2 3" key="1">
    <citation type="journal article" date="2019" name="Int. J. Syst. Evol. Microbiol.">
        <title>The Global Catalogue of Microorganisms (GCM) 10K type strain sequencing project: providing services to taxonomists for standard genome sequencing and annotation.</title>
        <authorList>
            <consortium name="The Broad Institute Genomics Platform"/>
            <consortium name="The Broad Institute Genome Sequencing Center for Infectious Disease"/>
            <person name="Wu L."/>
            <person name="Ma J."/>
        </authorList>
    </citation>
    <scope>NUCLEOTIDE SEQUENCE [LARGE SCALE GENOMIC DNA]</scope>
    <source>
        <strain evidence="2 3">XZYJ18</strain>
    </source>
</reference>
<proteinExistence type="predicted"/>
<gene>
    <name evidence="2" type="ORF">ACFO9K_15365</name>
</gene>
<evidence type="ECO:0008006" key="4">
    <source>
        <dbReference type="Google" id="ProtNLM"/>
    </source>
</evidence>
<organism evidence="2 3">
    <name type="scientific">Halorussus aquaticus</name>
    <dbReference type="NCBI Taxonomy" id="2953748"/>
    <lineage>
        <taxon>Archaea</taxon>
        <taxon>Methanobacteriati</taxon>
        <taxon>Methanobacteriota</taxon>
        <taxon>Stenosarchaea group</taxon>
        <taxon>Halobacteria</taxon>
        <taxon>Halobacteriales</taxon>
        <taxon>Haladaptataceae</taxon>
        <taxon>Halorussus</taxon>
    </lineage>
</organism>
<dbReference type="EMBL" id="JBHSHT010000002">
    <property type="protein sequence ID" value="MFC4825636.1"/>
    <property type="molecule type" value="Genomic_DNA"/>
</dbReference>